<dbReference type="Proteomes" id="UP000886335">
    <property type="component" value="Unassembled WGS sequence"/>
</dbReference>
<evidence type="ECO:0000256" key="2">
    <source>
        <dbReference type="ARBA" id="ARBA00022723"/>
    </source>
</evidence>
<keyword evidence="3" id="KW-0732">Signal</keyword>
<dbReference type="PANTHER" id="PTHR30632:SF14">
    <property type="entry name" value="TUNGSTATE_MOLYBDATE_CHROMATE-BINDING PROTEIN MODA"/>
    <property type="match status" value="1"/>
</dbReference>
<feature type="non-terminal residue" evidence="4">
    <location>
        <position position="1"/>
    </location>
</feature>
<name>A0A831SSC9_PROAE</name>
<accession>A0A831SSC9</accession>
<dbReference type="GO" id="GO:0030973">
    <property type="term" value="F:molybdate ion binding"/>
    <property type="evidence" value="ECO:0007669"/>
    <property type="project" value="TreeGrafter"/>
</dbReference>
<gene>
    <name evidence="4" type="primary">modA</name>
    <name evidence="4" type="ORF">ENN50_01050</name>
</gene>
<dbReference type="InterPro" id="IPR050682">
    <property type="entry name" value="ModA/WtpA"/>
</dbReference>
<dbReference type="GO" id="GO:0046872">
    <property type="term" value="F:metal ion binding"/>
    <property type="evidence" value="ECO:0007669"/>
    <property type="project" value="UniProtKB-KW"/>
</dbReference>
<sequence>GQGRLVLAWRSGLEITGIEDITSERIERIGLPAPAKAIYGKAAMEYLENSGLMNRISGKLLKLSTVPQVSSYLISKEIDAGFINLTDAKGITEKIGGYLPAETTLYQEITISAGVLEGFENSDEVLSYLDFLESREARNILSTYGL</sequence>
<proteinExistence type="inferred from homology"/>
<comment type="caution">
    <text evidence="4">The sequence shown here is derived from an EMBL/GenBank/DDBJ whole genome shotgun (WGS) entry which is preliminary data.</text>
</comment>
<dbReference type="SUPFAM" id="SSF53850">
    <property type="entry name" value="Periplasmic binding protein-like II"/>
    <property type="match status" value="1"/>
</dbReference>
<evidence type="ECO:0000256" key="3">
    <source>
        <dbReference type="ARBA" id="ARBA00022729"/>
    </source>
</evidence>
<protein>
    <submittedName>
        <fullName evidence="4">Molybdate ABC transporter substrate-binding protein</fullName>
    </submittedName>
</protein>
<dbReference type="Gene3D" id="3.40.190.10">
    <property type="entry name" value="Periplasmic binding protein-like II"/>
    <property type="match status" value="1"/>
</dbReference>
<dbReference type="InterPro" id="IPR005950">
    <property type="entry name" value="ModA"/>
</dbReference>
<comment type="similarity">
    <text evidence="1">Belongs to the bacterial solute-binding protein ModA family.</text>
</comment>
<keyword evidence="2" id="KW-0479">Metal-binding</keyword>
<dbReference type="NCBIfam" id="TIGR01256">
    <property type="entry name" value="modA"/>
    <property type="match status" value="1"/>
</dbReference>
<dbReference type="Pfam" id="PF13531">
    <property type="entry name" value="SBP_bac_11"/>
    <property type="match status" value="1"/>
</dbReference>
<dbReference type="PANTHER" id="PTHR30632">
    <property type="entry name" value="MOLYBDATE-BINDING PERIPLASMIC PROTEIN"/>
    <property type="match status" value="1"/>
</dbReference>
<dbReference type="GO" id="GO:0015689">
    <property type="term" value="P:molybdate ion transport"/>
    <property type="evidence" value="ECO:0007669"/>
    <property type="project" value="InterPro"/>
</dbReference>
<dbReference type="AlphaFoldDB" id="A0A831SSC9"/>
<evidence type="ECO:0000313" key="4">
    <source>
        <dbReference type="EMBL" id="HED30283.1"/>
    </source>
</evidence>
<evidence type="ECO:0000256" key="1">
    <source>
        <dbReference type="ARBA" id="ARBA00009175"/>
    </source>
</evidence>
<dbReference type="EMBL" id="DSBW01000023">
    <property type="protein sequence ID" value="HED30283.1"/>
    <property type="molecule type" value="Genomic_DNA"/>
</dbReference>
<organism evidence="4">
    <name type="scientific">Prosthecochloris aestuarii</name>
    <dbReference type="NCBI Taxonomy" id="1102"/>
    <lineage>
        <taxon>Bacteria</taxon>
        <taxon>Pseudomonadati</taxon>
        <taxon>Chlorobiota</taxon>
        <taxon>Chlorobiia</taxon>
        <taxon>Chlorobiales</taxon>
        <taxon>Chlorobiaceae</taxon>
        <taxon>Prosthecochloris</taxon>
    </lineage>
</organism>
<reference evidence="4" key="1">
    <citation type="journal article" date="2020" name="mSystems">
        <title>Genome- and Community-Level Interaction Insights into Carbon Utilization and Element Cycling Functions of Hydrothermarchaeota in Hydrothermal Sediment.</title>
        <authorList>
            <person name="Zhou Z."/>
            <person name="Liu Y."/>
            <person name="Xu W."/>
            <person name="Pan J."/>
            <person name="Luo Z.H."/>
            <person name="Li M."/>
        </authorList>
    </citation>
    <scope>NUCLEOTIDE SEQUENCE [LARGE SCALE GENOMIC DNA]</scope>
    <source>
        <strain evidence="4">SpSt-1181</strain>
    </source>
</reference>